<feature type="compositionally biased region" description="Low complexity" evidence="1">
    <location>
        <begin position="164"/>
        <end position="196"/>
    </location>
</feature>
<evidence type="ECO:0000256" key="2">
    <source>
        <dbReference type="SAM" id="Phobius"/>
    </source>
</evidence>
<keyword evidence="2" id="KW-0812">Transmembrane</keyword>
<feature type="compositionally biased region" description="Low complexity" evidence="1">
    <location>
        <begin position="111"/>
        <end position="136"/>
    </location>
</feature>
<accession>A0ABP7HZ76</accession>
<gene>
    <name evidence="3" type="ORF">GCM10022226_30100</name>
</gene>
<keyword evidence="2" id="KW-0472">Membrane</keyword>
<feature type="compositionally biased region" description="Polar residues" evidence="1">
    <location>
        <begin position="141"/>
        <end position="159"/>
    </location>
</feature>
<protein>
    <recommendedName>
        <fullName evidence="5">Serine/threonine protein kinase</fullName>
    </recommendedName>
</protein>
<proteinExistence type="predicted"/>
<sequence>MGDLPYAPIVPNGVGGNYGTKAVPTYVMAEADTAPLPKITIEEPPPPPPAVKRSLVSRLGDLPMRVIYRIVVGAVASLAVVVAATVFFVTGGGKGTSTAAGPVVTGAPAGPGATTGAPAGPGAASSAPAVVPTPSGGSDPSAASESSGAVEPSATSESSGGVEPSATPGSSATATSAVPSASSSGSTSVSAQGVASPVPTPMPGRSALTAAQADPRVPKLPPNRKLADFRGDSTPTKGRVRDKRSGVTFPRFVKAWKLVRSSPFATRRMLAATKGAGHRAILASCPVPIAVQEKLKDTAFLAARWTLNYHPVGSEINWTASRPIKVGKRDGWLLGYRVHYKVDGKKRMSAAAVALVEVPSSKPGLVFITIPDAQKKRWADINTIMSHLHPL</sequence>
<evidence type="ECO:0000313" key="3">
    <source>
        <dbReference type="EMBL" id="GAA3807985.1"/>
    </source>
</evidence>
<reference evidence="4" key="1">
    <citation type="journal article" date="2019" name="Int. J. Syst. Evol. Microbiol.">
        <title>The Global Catalogue of Microorganisms (GCM) 10K type strain sequencing project: providing services to taxonomists for standard genome sequencing and annotation.</title>
        <authorList>
            <consortium name="The Broad Institute Genomics Platform"/>
            <consortium name="The Broad Institute Genome Sequencing Center for Infectious Disease"/>
            <person name="Wu L."/>
            <person name="Ma J."/>
        </authorList>
    </citation>
    <scope>NUCLEOTIDE SEQUENCE [LARGE SCALE GENOMIC DNA]</scope>
    <source>
        <strain evidence="4">JCM 16908</strain>
    </source>
</reference>
<comment type="caution">
    <text evidence="3">The sequence shown here is derived from an EMBL/GenBank/DDBJ whole genome shotgun (WGS) entry which is preliminary data.</text>
</comment>
<keyword evidence="4" id="KW-1185">Reference proteome</keyword>
<dbReference type="Proteomes" id="UP001500888">
    <property type="component" value="Unassembled WGS sequence"/>
</dbReference>
<evidence type="ECO:0000313" key="4">
    <source>
        <dbReference type="Proteomes" id="UP001500888"/>
    </source>
</evidence>
<dbReference type="EMBL" id="BAAAZR010000006">
    <property type="protein sequence ID" value="GAA3807985.1"/>
    <property type="molecule type" value="Genomic_DNA"/>
</dbReference>
<name>A0ABP7HZ76_9ACTN</name>
<organism evidence="3 4">
    <name type="scientific">Sphaerisporangium flaviroseum</name>
    <dbReference type="NCBI Taxonomy" id="509199"/>
    <lineage>
        <taxon>Bacteria</taxon>
        <taxon>Bacillati</taxon>
        <taxon>Actinomycetota</taxon>
        <taxon>Actinomycetes</taxon>
        <taxon>Streptosporangiales</taxon>
        <taxon>Streptosporangiaceae</taxon>
        <taxon>Sphaerisporangium</taxon>
    </lineage>
</organism>
<evidence type="ECO:0000256" key="1">
    <source>
        <dbReference type="SAM" id="MobiDB-lite"/>
    </source>
</evidence>
<feature type="region of interest" description="Disordered" evidence="1">
    <location>
        <begin position="111"/>
        <end position="242"/>
    </location>
</feature>
<feature type="transmembrane region" description="Helical" evidence="2">
    <location>
        <begin position="66"/>
        <end position="89"/>
    </location>
</feature>
<evidence type="ECO:0008006" key="5">
    <source>
        <dbReference type="Google" id="ProtNLM"/>
    </source>
</evidence>
<keyword evidence="2" id="KW-1133">Transmembrane helix</keyword>